<evidence type="ECO:0000313" key="6">
    <source>
        <dbReference type="EMBL" id="MCF1349242.1"/>
    </source>
</evidence>
<dbReference type="Proteomes" id="UP000318231">
    <property type="component" value="Chromosome"/>
</dbReference>
<comment type="similarity">
    <text evidence="1 4">Belongs to the bacterial ribosomal protein bS6 family.</text>
</comment>
<organism evidence="7 10">
    <name type="scientific">Ureaplasma urealyticum</name>
    <name type="common">Ureaplasma urealyticum biotype 2</name>
    <dbReference type="NCBI Taxonomy" id="2130"/>
    <lineage>
        <taxon>Bacteria</taxon>
        <taxon>Bacillati</taxon>
        <taxon>Mycoplasmatota</taxon>
        <taxon>Mycoplasmoidales</taxon>
        <taxon>Mycoplasmoidaceae</taxon>
        <taxon>Ureaplasma</taxon>
    </lineage>
</organism>
<dbReference type="Proteomes" id="UP001201240">
    <property type="component" value="Unassembled WGS sequence"/>
</dbReference>
<evidence type="ECO:0000256" key="1">
    <source>
        <dbReference type="ARBA" id="ARBA00009512"/>
    </source>
</evidence>
<feature type="coiled-coil region" evidence="5">
    <location>
        <begin position="107"/>
        <end position="141"/>
    </location>
</feature>
<dbReference type="Proteomes" id="UP000253077">
    <property type="component" value="Unassembled WGS sequence"/>
</dbReference>
<comment type="function">
    <text evidence="2 4">Binds together with bS18 to 16S ribosomal RNA.</text>
</comment>
<accession>A0AAP9D7S8</accession>
<dbReference type="GO" id="GO:0006412">
    <property type="term" value="P:translation"/>
    <property type="evidence" value="ECO:0007669"/>
    <property type="project" value="UniProtKB-UniRule"/>
</dbReference>
<dbReference type="EMBL" id="JAJBIS010000001">
    <property type="protein sequence ID" value="MCF1349242.1"/>
    <property type="molecule type" value="Genomic_DNA"/>
</dbReference>
<evidence type="ECO:0000313" key="9">
    <source>
        <dbReference type="Proteomes" id="UP000253077"/>
    </source>
</evidence>
<sequence length="160" mass="18619">MAKYEIMLVVRGDLDQEQANKVANELKATLKNTEVKENNYEGVQQLAYEINKLKTAYRYVYNFETTDVSLINEFRRLAIINKNVLRHIIINLEKDYGYKATVNAKKVQRNEKRAEVYVRQKEEAERRAAERQAAYEAMKAEREAAGLPVKEFVKGANSKR</sequence>
<dbReference type="GO" id="GO:1990904">
    <property type="term" value="C:ribonucleoprotein complex"/>
    <property type="evidence" value="ECO:0007669"/>
    <property type="project" value="UniProtKB-KW"/>
</dbReference>
<dbReference type="GO" id="GO:0003735">
    <property type="term" value="F:structural constituent of ribosome"/>
    <property type="evidence" value="ECO:0007669"/>
    <property type="project" value="InterPro"/>
</dbReference>
<dbReference type="InterPro" id="IPR014717">
    <property type="entry name" value="Transl_elong_EF1B/ribsomal_bS6"/>
</dbReference>
<gene>
    <name evidence="4 6" type="primary">rpsF</name>
    <name evidence="8" type="ORF">DSQ42_03230</name>
    <name evidence="7" type="ORF">FJM05_03105</name>
    <name evidence="6" type="ORF">LH652_03010</name>
</gene>
<evidence type="ECO:0000313" key="7">
    <source>
        <dbReference type="EMBL" id="QDI65142.1"/>
    </source>
</evidence>
<keyword evidence="4" id="KW-0694">RNA-binding</keyword>
<dbReference type="InterPro" id="IPR000529">
    <property type="entry name" value="Ribosomal_bS6"/>
</dbReference>
<proteinExistence type="inferred from homology"/>
<dbReference type="GeneID" id="93849101"/>
<keyword evidence="5" id="KW-0175">Coiled coil</keyword>
<reference evidence="7 10" key="2">
    <citation type="submission" date="2019-07" db="EMBL/GenBank/DDBJ databases">
        <title>Comparative genomics of three clinical Ureaplasma species: analysis of their core genomes and virulence factors.</title>
        <authorList>
            <person name="Yang T."/>
            <person name="Zhang Y."/>
            <person name="Li X."/>
            <person name="Kong Y."/>
            <person name="Yu H."/>
            <person name="Ruan Z."/>
            <person name="Xie X."/>
            <person name="Zhang J."/>
        </authorList>
    </citation>
    <scope>NUCLEOTIDE SEQUENCE [LARGE SCALE GENOMIC DNA]</scope>
    <source>
        <strain evidence="7 10">132</strain>
    </source>
</reference>
<dbReference type="GO" id="GO:0005840">
    <property type="term" value="C:ribosome"/>
    <property type="evidence" value="ECO:0007669"/>
    <property type="project" value="UniProtKB-KW"/>
</dbReference>
<dbReference type="InterPro" id="IPR020814">
    <property type="entry name" value="Ribosomal_S6_plastid/chlpt"/>
</dbReference>
<dbReference type="NCBIfam" id="TIGR00166">
    <property type="entry name" value="S6"/>
    <property type="match status" value="1"/>
</dbReference>
<dbReference type="HAMAP" id="MF_00360">
    <property type="entry name" value="Ribosomal_bS6"/>
    <property type="match status" value="1"/>
</dbReference>
<name>A0AAP9D7S8_UREUR</name>
<keyword evidence="4" id="KW-0699">rRNA-binding</keyword>
<dbReference type="SUPFAM" id="SSF54995">
    <property type="entry name" value="Ribosomal protein S6"/>
    <property type="match status" value="1"/>
</dbReference>
<dbReference type="EMBL" id="QOKT01000027">
    <property type="protein sequence ID" value="RCJ00597.1"/>
    <property type="molecule type" value="Genomic_DNA"/>
</dbReference>
<dbReference type="SMR" id="A0AAP9D7S8"/>
<evidence type="ECO:0000256" key="5">
    <source>
        <dbReference type="SAM" id="Coils"/>
    </source>
</evidence>
<dbReference type="Gene3D" id="3.30.70.60">
    <property type="match status" value="1"/>
</dbReference>
<protein>
    <recommendedName>
        <fullName evidence="3 4">Small ribosomal subunit protein bS6</fullName>
    </recommendedName>
</protein>
<dbReference type="Pfam" id="PF01250">
    <property type="entry name" value="Ribosomal_S6"/>
    <property type="match status" value="1"/>
</dbReference>
<evidence type="ECO:0000256" key="3">
    <source>
        <dbReference type="ARBA" id="ARBA00035294"/>
    </source>
</evidence>
<evidence type="ECO:0000313" key="8">
    <source>
        <dbReference type="EMBL" id="RCJ00597.1"/>
    </source>
</evidence>
<evidence type="ECO:0000256" key="2">
    <source>
        <dbReference type="ARBA" id="ARBA00035104"/>
    </source>
</evidence>
<reference evidence="6 11" key="3">
    <citation type="submission" date="2021-10" db="EMBL/GenBank/DDBJ databases">
        <title>Sequencing the mobilome of antimicrobial resistant bacterial isolates spanning a range of GC content: The potential of a sustainable low cost, low infrastructure approach for surveillance with Oxford Nanopore sequencing.</title>
        <authorList>
            <person name="Sands K."/>
        </authorList>
    </citation>
    <scope>NUCLEOTIDE SEQUENCE [LARGE SCALE GENOMIC DNA]</scope>
    <source>
        <strain evidence="6 11">MIN-202</strain>
    </source>
</reference>
<reference evidence="8 9" key="1">
    <citation type="submission" date="2018-07" db="EMBL/GenBank/DDBJ databases">
        <title>Ureaplasma urealyticum 1000 the multidrug-resistant clinical isolate obtained from scrapings of the urogenital tract of a woman with inflammatory diseases of the reproductive organs.</title>
        <authorList>
            <person name="Kolesnikova E.A."/>
            <person name="Alekseeva A.E."/>
            <person name="Brusnigina N.F."/>
            <person name="Makhova M.A."/>
        </authorList>
    </citation>
    <scope>NUCLEOTIDE SEQUENCE [LARGE SCALE GENOMIC DNA]</scope>
    <source>
        <strain evidence="8 9">1000</strain>
    </source>
</reference>
<dbReference type="EMBL" id="CP041200">
    <property type="protein sequence ID" value="QDI65142.1"/>
    <property type="molecule type" value="Genomic_DNA"/>
</dbReference>
<dbReference type="GO" id="GO:0019843">
    <property type="term" value="F:rRNA binding"/>
    <property type="evidence" value="ECO:0007669"/>
    <property type="project" value="UniProtKB-UniRule"/>
</dbReference>
<evidence type="ECO:0000313" key="11">
    <source>
        <dbReference type="Proteomes" id="UP001201240"/>
    </source>
</evidence>
<dbReference type="CDD" id="cd00473">
    <property type="entry name" value="bS6"/>
    <property type="match status" value="1"/>
</dbReference>
<keyword evidence="4" id="KW-0687">Ribonucleoprotein</keyword>
<evidence type="ECO:0000256" key="4">
    <source>
        <dbReference type="HAMAP-Rule" id="MF_00360"/>
    </source>
</evidence>
<evidence type="ECO:0000313" key="10">
    <source>
        <dbReference type="Proteomes" id="UP000318231"/>
    </source>
</evidence>
<dbReference type="RefSeq" id="WP_004025588.1">
    <property type="nucleotide sequence ID" value="NZ_CAMXZD010000006.1"/>
</dbReference>
<dbReference type="InterPro" id="IPR035980">
    <property type="entry name" value="Ribosomal_bS6_sf"/>
</dbReference>
<dbReference type="AlphaFoldDB" id="A0AAP9D7S8"/>
<keyword evidence="4 7" id="KW-0689">Ribosomal protein</keyword>